<dbReference type="Proteomes" id="UP000703269">
    <property type="component" value="Unassembled WGS sequence"/>
</dbReference>
<evidence type="ECO:0000313" key="2">
    <source>
        <dbReference type="Proteomes" id="UP000703269"/>
    </source>
</evidence>
<organism evidence="1 2">
    <name type="scientific">Phanerochaete sordida</name>
    <dbReference type="NCBI Taxonomy" id="48140"/>
    <lineage>
        <taxon>Eukaryota</taxon>
        <taxon>Fungi</taxon>
        <taxon>Dikarya</taxon>
        <taxon>Basidiomycota</taxon>
        <taxon>Agaricomycotina</taxon>
        <taxon>Agaricomycetes</taxon>
        <taxon>Polyporales</taxon>
        <taxon>Phanerochaetaceae</taxon>
        <taxon>Phanerochaete</taxon>
    </lineage>
</organism>
<name>A0A9P3LMM1_9APHY</name>
<dbReference type="AlphaFoldDB" id="A0A9P3LMM1"/>
<proteinExistence type="predicted"/>
<reference evidence="1 2" key="1">
    <citation type="submission" date="2021-08" db="EMBL/GenBank/DDBJ databases">
        <title>Draft Genome Sequence of Phanerochaete sordida strain YK-624.</title>
        <authorList>
            <person name="Mori T."/>
            <person name="Dohra H."/>
            <person name="Suzuki T."/>
            <person name="Kawagishi H."/>
            <person name="Hirai H."/>
        </authorList>
    </citation>
    <scope>NUCLEOTIDE SEQUENCE [LARGE SCALE GENOMIC DNA]</scope>
    <source>
        <strain evidence="1 2">YK-624</strain>
    </source>
</reference>
<protein>
    <submittedName>
        <fullName evidence="1">Uncharacterized protein</fullName>
    </submittedName>
</protein>
<gene>
    <name evidence="1" type="ORF">PsYK624_170050</name>
</gene>
<keyword evidence="2" id="KW-1185">Reference proteome</keyword>
<sequence>MSEAIVDFKFPAQGDQRGTYRAVTVGTSFEGRQKILGILCQTPHNQVVLNKLMSSSSVKRISVASSMFAFHAPKLYRDYATKLDQLHEHYHELHYN</sequence>
<evidence type="ECO:0000313" key="1">
    <source>
        <dbReference type="EMBL" id="GJF00707.1"/>
    </source>
</evidence>
<comment type="caution">
    <text evidence="1">The sequence shown here is derived from an EMBL/GenBank/DDBJ whole genome shotgun (WGS) entry which is preliminary data.</text>
</comment>
<accession>A0A9P3LMM1</accession>
<dbReference type="EMBL" id="BPQB01000187">
    <property type="protein sequence ID" value="GJF00707.1"/>
    <property type="molecule type" value="Genomic_DNA"/>
</dbReference>